<accession>A0A0F5Y671</accession>
<dbReference type="EMBL" id="LATL02000104">
    <property type="protein sequence ID" value="KKD34456.1"/>
    <property type="molecule type" value="Genomic_DNA"/>
</dbReference>
<feature type="repeat" description="TPR" evidence="3">
    <location>
        <begin position="481"/>
        <end position="514"/>
    </location>
</feature>
<dbReference type="InterPro" id="IPR050498">
    <property type="entry name" value="Ycf3"/>
</dbReference>
<dbReference type="SUPFAM" id="SSF48452">
    <property type="entry name" value="TPR-like"/>
    <property type="match status" value="2"/>
</dbReference>
<protein>
    <submittedName>
        <fullName evidence="6">Uncharacterized protein</fullName>
    </submittedName>
</protein>
<dbReference type="PROSITE" id="PS50293">
    <property type="entry name" value="TPR_REGION"/>
    <property type="match status" value="6"/>
</dbReference>
<dbReference type="GO" id="GO:0009279">
    <property type="term" value="C:cell outer membrane"/>
    <property type="evidence" value="ECO:0007669"/>
    <property type="project" value="TreeGrafter"/>
</dbReference>
<evidence type="ECO:0000256" key="5">
    <source>
        <dbReference type="SAM" id="Phobius"/>
    </source>
</evidence>
<dbReference type="Pfam" id="PF13432">
    <property type="entry name" value="TPR_16"/>
    <property type="match status" value="3"/>
</dbReference>
<dbReference type="RefSeq" id="WP_046282434.1">
    <property type="nucleotide sequence ID" value="NZ_LATL02000104.1"/>
</dbReference>
<dbReference type="PANTHER" id="PTHR44858">
    <property type="entry name" value="TETRATRICOPEPTIDE REPEAT PROTEIN 6"/>
    <property type="match status" value="1"/>
</dbReference>
<name>A0A0F5Y671_9CYAN</name>
<dbReference type="Proteomes" id="UP000033607">
    <property type="component" value="Unassembled WGS sequence"/>
</dbReference>
<feature type="repeat" description="TPR" evidence="3">
    <location>
        <begin position="345"/>
        <end position="378"/>
    </location>
</feature>
<dbReference type="GO" id="GO:0046813">
    <property type="term" value="P:receptor-mediated virion attachment to host cell"/>
    <property type="evidence" value="ECO:0007669"/>
    <property type="project" value="TreeGrafter"/>
</dbReference>
<evidence type="ECO:0000256" key="4">
    <source>
        <dbReference type="SAM" id="Coils"/>
    </source>
</evidence>
<feature type="repeat" description="TPR" evidence="3">
    <location>
        <begin position="311"/>
        <end position="344"/>
    </location>
</feature>
<feature type="repeat" description="TPR" evidence="3">
    <location>
        <begin position="379"/>
        <end position="412"/>
    </location>
</feature>
<dbReference type="PATRIC" id="fig|1637645.4.peg.2187"/>
<dbReference type="InterPro" id="IPR013105">
    <property type="entry name" value="TPR_2"/>
</dbReference>
<evidence type="ECO:0000256" key="1">
    <source>
        <dbReference type="ARBA" id="ARBA00022737"/>
    </source>
</evidence>
<dbReference type="Pfam" id="PF00515">
    <property type="entry name" value="TPR_1"/>
    <property type="match status" value="3"/>
</dbReference>
<feature type="repeat" description="TPR" evidence="3">
    <location>
        <begin position="583"/>
        <end position="616"/>
    </location>
</feature>
<dbReference type="AlphaFoldDB" id="A0A0F5Y671"/>
<feature type="repeat" description="TPR" evidence="3">
    <location>
        <begin position="549"/>
        <end position="582"/>
    </location>
</feature>
<dbReference type="InterPro" id="IPR011990">
    <property type="entry name" value="TPR-like_helical_dom_sf"/>
</dbReference>
<keyword evidence="2 3" id="KW-0802">TPR repeat</keyword>
<keyword evidence="5" id="KW-1133">Transmembrane helix</keyword>
<evidence type="ECO:0000313" key="7">
    <source>
        <dbReference type="Proteomes" id="UP000033607"/>
    </source>
</evidence>
<feature type="repeat" description="TPR" evidence="3">
    <location>
        <begin position="515"/>
        <end position="548"/>
    </location>
</feature>
<feature type="repeat" description="TPR" evidence="3">
    <location>
        <begin position="413"/>
        <end position="446"/>
    </location>
</feature>
<evidence type="ECO:0000256" key="3">
    <source>
        <dbReference type="PROSITE-ProRule" id="PRU00339"/>
    </source>
</evidence>
<keyword evidence="5" id="KW-0812">Transmembrane</keyword>
<keyword evidence="4" id="KW-0175">Coiled coil</keyword>
<dbReference type="InterPro" id="IPR019734">
    <property type="entry name" value="TPR_rpt"/>
</dbReference>
<sequence>MKLSNVTFLALAALVAQNSISEASSISEARLSTSSGIIPETDNKIDSIEAIASQQMPSVSTPEMLIVQEFSPSISQPTTGNHLIVASAVQPLPRSAQLSQSNQQKINSLFDQTWLALLVKTFSESDRPFSSDINLATANATLSEQPTSQTDSEFNYTITLLNSLLIVVTLLPIVTMAFFWLVRRLIIRELVAEANRSLSRVDCLEEQIALSTEQSKLLAQELALQIQAAQESINFVKQEASASRTSIDQLHQLQLNSLQNLQNFQSDFNSREQSLLEKFNHHFSANPQAKTPLPTDLDWDFQFSASPEFIADDYLKQGEALANENRYAEALALFEKAVKMNPGLDEAWYNQGNILVRFNRYNEALNAYEKVVQIQPKKSEAWYNRGNVLVKLKRYAEALESYDRSLQIQPNDDEAWHNRGALLRKFKRYDEALESYDKALEIQPNKYETWHNRGNVLGKLQRYEEAIISYDRAITIDAGKREVWLNRAVALCKLKRYEQAIASFEQAIGLDPTSPELWNMRASLLQQLGQYDEAIASFETAIHHQPNCYEAWLGKGSVLVQLKQYSEALTAYEKAIELKPSASEVWRHQGLLLEKLEQYSEAIAAYDQAIKLEPNDAEAWRFRGALLSKLKNYQEAISSLGKAISIQKELRSIKTNTSPEQAALNN</sequence>
<keyword evidence="1" id="KW-0677">Repeat</keyword>
<reference evidence="6 7" key="1">
    <citation type="submission" date="2015-06" db="EMBL/GenBank/DDBJ databases">
        <title>Draft genome assembly of filamentous brackish cyanobacterium Limnoraphis robusta strain CS-951.</title>
        <authorList>
            <person name="Willis A."/>
            <person name="Parks M."/>
            <person name="Burford M.A."/>
        </authorList>
    </citation>
    <scope>NUCLEOTIDE SEQUENCE [LARGE SCALE GENOMIC DNA]</scope>
    <source>
        <strain evidence="6 7">CS-951</strain>
    </source>
</reference>
<evidence type="ECO:0000313" key="6">
    <source>
        <dbReference type="EMBL" id="KKD34456.1"/>
    </source>
</evidence>
<feature type="repeat" description="TPR" evidence="3">
    <location>
        <begin position="447"/>
        <end position="480"/>
    </location>
</feature>
<dbReference type="SMART" id="SM00028">
    <property type="entry name" value="TPR"/>
    <property type="match status" value="10"/>
</dbReference>
<feature type="repeat" description="TPR" evidence="3">
    <location>
        <begin position="617"/>
        <end position="650"/>
    </location>
</feature>
<dbReference type="PANTHER" id="PTHR44858:SF1">
    <property type="entry name" value="UDP-N-ACETYLGLUCOSAMINE--PEPTIDE N-ACETYLGLUCOSAMINYLTRANSFERASE SPINDLY-RELATED"/>
    <property type="match status" value="1"/>
</dbReference>
<organism evidence="6 7">
    <name type="scientific">Limnoraphis robusta CS-951</name>
    <dbReference type="NCBI Taxonomy" id="1637645"/>
    <lineage>
        <taxon>Bacteria</taxon>
        <taxon>Bacillati</taxon>
        <taxon>Cyanobacteriota</taxon>
        <taxon>Cyanophyceae</taxon>
        <taxon>Oscillatoriophycideae</taxon>
        <taxon>Oscillatoriales</taxon>
        <taxon>Sirenicapillariaceae</taxon>
        <taxon>Limnoraphis</taxon>
    </lineage>
</organism>
<keyword evidence="5" id="KW-0472">Membrane</keyword>
<feature type="coiled-coil region" evidence="4">
    <location>
        <begin position="187"/>
        <end position="239"/>
    </location>
</feature>
<comment type="caution">
    <text evidence="6">The sequence shown here is derived from an EMBL/GenBank/DDBJ whole genome shotgun (WGS) entry which is preliminary data.</text>
</comment>
<feature type="transmembrane region" description="Helical" evidence="5">
    <location>
        <begin position="160"/>
        <end position="182"/>
    </location>
</feature>
<dbReference type="Gene3D" id="1.25.40.10">
    <property type="entry name" value="Tetratricopeptide repeat domain"/>
    <property type="match status" value="4"/>
</dbReference>
<dbReference type="Pfam" id="PF07719">
    <property type="entry name" value="TPR_2"/>
    <property type="match status" value="1"/>
</dbReference>
<proteinExistence type="predicted"/>
<dbReference type="PROSITE" id="PS50005">
    <property type="entry name" value="TPR"/>
    <property type="match status" value="10"/>
</dbReference>
<gene>
    <name evidence="6" type="ORF">WN50_30745</name>
</gene>
<evidence type="ECO:0000256" key="2">
    <source>
        <dbReference type="ARBA" id="ARBA00022803"/>
    </source>
</evidence>